<dbReference type="OrthoDB" id="9786483at2"/>
<proteinExistence type="predicted"/>
<dbReference type="InterPro" id="IPR029002">
    <property type="entry name" value="PLPC/GPLD1"/>
</dbReference>
<accession>A0A550JD47</accession>
<evidence type="ECO:0000259" key="1">
    <source>
        <dbReference type="Pfam" id="PF00882"/>
    </source>
</evidence>
<dbReference type="AlphaFoldDB" id="A0A550JD47"/>
<dbReference type="Proteomes" id="UP000317155">
    <property type="component" value="Unassembled WGS sequence"/>
</dbReference>
<sequence length="305" mass="34782">MPMLLRCAFLFILLLLTPGEALAWGIGVHLQLGSHILANLQQLPPLLQTLLGAYPQDYLYGCIAADITLGKKFTHYLQHCHSWRMGRKILDAAQSAPQKACAYGYLSHLAADTVAHSYLVPFKMARTFNTVFLKHAYWEVRAEAQVPPEIWAVARSIARKRFPDNDLLLRGELSDTIFSFTTNKRLFNSLLLLSRLRQWQKMLRSIDHNSKWTFSPADQEEYLSLAREAGMSILTRMEESPYWKADPTGERAINAAKMIRKNLNLLWLDGKLPDKDGEAILADLKPRFREGITRPDDLLKLLSAY</sequence>
<evidence type="ECO:0000313" key="3">
    <source>
        <dbReference type="Proteomes" id="UP000317155"/>
    </source>
</evidence>
<comment type="caution">
    <text evidence="2">The sequence shown here is derived from an EMBL/GenBank/DDBJ whole genome shotgun (WGS) entry which is preliminary data.</text>
</comment>
<keyword evidence="3" id="KW-1185">Reference proteome</keyword>
<name>A0A550JD47_9BACT</name>
<reference evidence="2 3" key="1">
    <citation type="submission" date="2019-07" db="EMBL/GenBank/DDBJ databases">
        <title>Insights of Desulfuromonas acetexigens electromicrobiology.</title>
        <authorList>
            <person name="Katuri K."/>
            <person name="Sapireddy V."/>
            <person name="Shaw D.R."/>
            <person name="Saikaly P."/>
        </authorList>
    </citation>
    <scope>NUCLEOTIDE SEQUENCE [LARGE SCALE GENOMIC DNA]</scope>
    <source>
        <strain evidence="2 3">2873</strain>
    </source>
</reference>
<organism evidence="2 3">
    <name type="scientific">Trichloromonas acetexigens</name>
    <dbReference type="NCBI Taxonomy" id="38815"/>
    <lineage>
        <taxon>Bacteria</taxon>
        <taxon>Pseudomonadati</taxon>
        <taxon>Thermodesulfobacteriota</taxon>
        <taxon>Desulfuromonadia</taxon>
        <taxon>Desulfuromonadales</taxon>
        <taxon>Trichloromonadaceae</taxon>
        <taxon>Trichloromonas</taxon>
    </lineage>
</organism>
<gene>
    <name evidence="2" type="ORF">FL622_09660</name>
</gene>
<protein>
    <submittedName>
        <fullName evidence="2">Zinc dependent phospholipase C family protein</fullName>
    </submittedName>
</protein>
<evidence type="ECO:0000313" key="2">
    <source>
        <dbReference type="EMBL" id="TRO81164.1"/>
    </source>
</evidence>
<feature type="domain" description="Phospholipase C/D" evidence="1">
    <location>
        <begin position="28"/>
        <end position="144"/>
    </location>
</feature>
<dbReference type="Pfam" id="PF00882">
    <property type="entry name" value="Zn_dep_PLPC"/>
    <property type="match status" value="1"/>
</dbReference>
<dbReference type="EMBL" id="VJVV01000006">
    <property type="protein sequence ID" value="TRO81164.1"/>
    <property type="molecule type" value="Genomic_DNA"/>
</dbReference>